<evidence type="ECO:0000313" key="1">
    <source>
        <dbReference type="EMBL" id="BCN94258.1"/>
    </source>
</evidence>
<accession>A0ABM7MFN0</accession>
<reference evidence="1" key="1">
    <citation type="journal article" date="2022" name="Arch. Microbiol.">
        <title>Thiomicrorhabdus immobilis sp. nov., a mesophilic sulfur-oxidizing bacterium isolated from sediment of a brackish lake in northern Japan.</title>
        <authorList>
            <person name="Kojima H."/>
            <person name="Mochizuki J."/>
            <person name="Kanda M."/>
            <person name="Watanabe T."/>
            <person name="Fukui M."/>
        </authorList>
    </citation>
    <scope>NUCLEOTIDE SEQUENCE</scope>
    <source>
        <strain evidence="1">Am19</strain>
    </source>
</reference>
<protein>
    <submittedName>
        <fullName evidence="1">Uncharacterized protein</fullName>
    </submittedName>
</protein>
<organism evidence="1 2">
    <name type="scientific">Thiomicrorhabdus immobilis</name>
    <dbReference type="NCBI Taxonomy" id="2791037"/>
    <lineage>
        <taxon>Bacteria</taxon>
        <taxon>Pseudomonadati</taxon>
        <taxon>Pseudomonadota</taxon>
        <taxon>Gammaproteobacteria</taxon>
        <taxon>Thiotrichales</taxon>
        <taxon>Piscirickettsiaceae</taxon>
        <taxon>Thiomicrorhabdus</taxon>
    </lineage>
</organism>
<dbReference type="EMBL" id="AP024202">
    <property type="protein sequence ID" value="BCN94258.1"/>
    <property type="molecule type" value="Genomic_DNA"/>
</dbReference>
<proteinExistence type="predicted"/>
<gene>
    <name evidence="1" type="ORF">THMIRHAM_20430</name>
</gene>
<name>A0ABM7MFN0_9GAMM</name>
<dbReference type="Proteomes" id="UP001054820">
    <property type="component" value="Chromosome"/>
</dbReference>
<keyword evidence="2" id="KW-1185">Reference proteome</keyword>
<evidence type="ECO:0000313" key="2">
    <source>
        <dbReference type="Proteomes" id="UP001054820"/>
    </source>
</evidence>
<sequence length="63" mass="7518">MTFFKGNVINFELFYPMLTKLDMAIGRARPDLKKVYPQNNKKGLGFLQITRPNKQRKFKLKKR</sequence>